<evidence type="ECO:0000313" key="2">
    <source>
        <dbReference type="Proteomes" id="UP000002212"/>
    </source>
</evidence>
<dbReference type="HOGENOM" id="CLU_1348053_0_0_11"/>
<dbReference type="InterPro" id="IPR036188">
    <property type="entry name" value="FAD/NAD-bd_sf"/>
</dbReference>
<dbReference type="PATRIC" id="fig|632772.20.peg.223"/>
<dbReference type="Gene3D" id="3.50.50.60">
    <property type="entry name" value="FAD/NAD(P)-binding domain"/>
    <property type="match status" value="1"/>
</dbReference>
<sequence length="203" mass="21988">MPAGKLRLHGVAVLMPDEEPEPTNVVRSPSLHVRSNELMDQRDLLNRFLAEGRRYEIDGFFSDMSDLLGGRLRDAALKRGRLYRLMHGGRGLLLDQTGGLSVAGRTSGRPRGGICSVCYPGGSAPPTSEDGRVTFGPGIALPVIAPLYEGRRKTQAAGEGTRTPCSNTPPHRRARIVTGGRTNPANSCTCIPRGSRSRWCRGR</sequence>
<protein>
    <submittedName>
        <fullName evidence="1">Uncharacterized protein</fullName>
    </submittedName>
</protein>
<dbReference type="EMBL" id="AP011115">
    <property type="protein sequence ID" value="BAH48437.1"/>
    <property type="molecule type" value="Genomic_DNA"/>
</dbReference>
<reference evidence="1 2" key="1">
    <citation type="submission" date="2009-03" db="EMBL/GenBank/DDBJ databases">
        <title>Comparison of the complete genome sequences of Rhodococcus erythropolis PR4 and Rhodococcus opacus B4.</title>
        <authorList>
            <person name="Takarada H."/>
            <person name="Sekine M."/>
            <person name="Hosoyama A."/>
            <person name="Yamada R."/>
            <person name="Fujisawa T."/>
            <person name="Omata S."/>
            <person name="Shimizu A."/>
            <person name="Tsukatani N."/>
            <person name="Tanikawa S."/>
            <person name="Fujita N."/>
            <person name="Harayama S."/>
        </authorList>
    </citation>
    <scope>NUCLEOTIDE SEQUENCE [LARGE SCALE GENOMIC DNA]</scope>
    <source>
        <strain evidence="1 2">B4</strain>
    </source>
</reference>
<organism evidence="1 2">
    <name type="scientific">Rhodococcus opacus (strain B4)</name>
    <dbReference type="NCBI Taxonomy" id="632772"/>
    <lineage>
        <taxon>Bacteria</taxon>
        <taxon>Bacillati</taxon>
        <taxon>Actinomycetota</taxon>
        <taxon>Actinomycetes</taxon>
        <taxon>Mycobacteriales</taxon>
        <taxon>Nocardiaceae</taxon>
        <taxon>Rhodococcus</taxon>
    </lineage>
</organism>
<dbReference type="KEGG" id="rop:ROP_01900"/>
<dbReference type="Proteomes" id="UP000002212">
    <property type="component" value="Chromosome"/>
</dbReference>
<proteinExistence type="predicted"/>
<dbReference type="AlphaFoldDB" id="C1ASI8"/>
<accession>C1ASI8</accession>
<dbReference type="STRING" id="632772.ROP_01900"/>
<evidence type="ECO:0000313" key="1">
    <source>
        <dbReference type="EMBL" id="BAH48437.1"/>
    </source>
</evidence>
<gene>
    <name evidence="1" type="ordered locus">ROP_01900</name>
</gene>
<name>C1ASI8_RHOOB</name>